<dbReference type="Proteomes" id="UP001596495">
    <property type="component" value="Unassembled WGS sequence"/>
</dbReference>
<proteinExistence type="predicted"/>
<sequence>MSDSGGMDRWQWLVVGAAAVGMVYVNADRSVETRRPRYDTLADCQRDWNDPRDCENTSGGAASSGGSTGGGTGGGRSWYGPDIDKDGKVYHADGRVTSGHDVRTLSSTSFRGSHVTRSGFGGGFSRGG</sequence>
<keyword evidence="2" id="KW-0472">Membrane</keyword>
<feature type="region of interest" description="Disordered" evidence="1">
    <location>
        <begin position="107"/>
        <end position="128"/>
    </location>
</feature>
<evidence type="ECO:0000313" key="4">
    <source>
        <dbReference type="Proteomes" id="UP001596495"/>
    </source>
</evidence>
<protein>
    <recommendedName>
        <fullName evidence="5">DUF1190 domain-containing protein</fullName>
    </recommendedName>
</protein>
<name>A0ABW2R4W0_9BURK</name>
<comment type="caution">
    <text evidence="3">The sequence shown here is derived from an EMBL/GenBank/DDBJ whole genome shotgun (WGS) entry which is preliminary data.</text>
</comment>
<gene>
    <name evidence="3" type="ORF">ACFQNJ_00065</name>
</gene>
<evidence type="ECO:0000313" key="3">
    <source>
        <dbReference type="EMBL" id="MFC7432906.1"/>
    </source>
</evidence>
<feature type="compositionally biased region" description="Basic and acidic residues" evidence="1">
    <location>
        <begin position="46"/>
        <end position="55"/>
    </location>
</feature>
<feature type="region of interest" description="Disordered" evidence="1">
    <location>
        <begin position="46"/>
        <end position="84"/>
    </location>
</feature>
<keyword evidence="2" id="KW-0812">Transmembrane</keyword>
<dbReference type="EMBL" id="JBHTBX010000001">
    <property type="protein sequence ID" value="MFC7432906.1"/>
    <property type="molecule type" value="Genomic_DNA"/>
</dbReference>
<evidence type="ECO:0008006" key="5">
    <source>
        <dbReference type="Google" id="ProtNLM"/>
    </source>
</evidence>
<accession>A0ABW2R4W0</accession>
<feature type="compositionally biased region" description="Gly residues" evidence="1">
    <location>
        <begin position="62"/>
        <end position="77"/>
    </location>
</feature>
<feature type="transmembrane region" description="Helical" evidence="2">
    <location>
        <begin position="12"/>
        <end position="27"/>
    </location>
</feature>
<organism evidence="3 4">
    <name type="scientific">Hydrogenophaga bisanensis</name>
    <dbReference type="NCBI Taxonomy" id="439611"/>
    <lineage>
        <taxon>Bacteria</taxon>
        <taxon>Pseudomonadati</taxon>
        <taxon>Pseudomonadota</taxon>
        <taxon>Betaproteobacteria</taxon>
        <taxon>Burkholderiales</taxon>
        <taxon>Comamonadaceae</taxon>
        <taxon>Hydrogenophaga</taxon>
    </lineage>
</organism>
<feature type="compositionally biased region" description="Gly residues" evidence="1">
    <location>
        <begin position="119"/>
        <end position="128"/>
    </location>
</feature>
<evidence type="ECO:0000256" key="2">
    <source>
        <dbReference type="SAM" id="Phobius"/>
    </source>
</evidence>
<reference evidence="4" key="1">
    <citation type="journal article" date="2019" name="Int. J. Syst. Evol. Microbiol.">
        <title>The Global Catalogue of Microorganisms (GCM) 10K type strain sequencing project: providing services to taxonomists for standard genome sequencing and annotation.</title>
        <authorList>
            <consortium name="The Broad Institute Genomics Platform"/>
            <consortium name="The Broad Institute Genome Sequencing Center for Infectious Disease"/>
            <person name="Wu L."/>
            <person name="Ma J."/>
        </authorList>
    </citation>
    <scope>NUCLEOTIDE SEQUENCE [LARGE SCALE GENOMIC DNA]</scope>
    <source>
        <strain evidence="4">CCUG 54518</strain>
    </source>
</reference>
<dbReference type="RefSeq" id="WP_382252959.1">
    <property type="nucleotide sequence ID" value="NZ_JBHTBX010000001.1"/>
</dbReference>
<evidence type="ECO:0000256" key="1">
    <source>
        <dbReference type="SAM" id="MobiDB-lite"/>
    </source>
</evidence>
<keyword evidence="2" id="KW-1133">Transmembrane helix</keyword>
<keyword evidence="4" id="KW-1185">Reference proteome</keyword>